<comment type="caution">
    <text evidence="2">The sequence shown here is derived from an EMBL/GenBank/DDBJ whole genome shotgun (WGS) entry which is preliminary data.</text>
</comment>
<feature type="transmembrane region" description="Helical" evidence="1">
    <location>
        <begin position="47"/>
        <end position="66"/>
    </location>
</feature>
<accession>A0A1X1SYZ4</accession>
<feature type="transmembrane region" description="Helical" evidence="1">
    <location>
        <begin position="78"/>
        <end position="100"/>
    </location>
</feature>
<keyword evidence="1" id="KW-0472">Membrane</keyword>
<evidence type="ECO:0000256" key="1">
    <source>
        <dbReference type="SAM" id="Phobius"/>
    </source>
</evidence>
<protein>
    <submittedName>
        <fullName evidence="2">Uncharacterized protein</fullName>
    </submittedName>
</protein>
<dbReference type="EMBL" id="LQOS01000055">
    <property type="protein sequence ID" value="ORV36847.1"/>
    <property type="molecule type" value="Genomic_DNA"/>
</dbReference>
<keyword evidence="3" id="KW-1185">Reference proteome</keyword>
<reference evidence="2 3" key="1">
    <citation type="submission" date="2016-01" db="EMBL/GenBank/DDBJ databases">
        <title>The new phylogeny of the genus Mycobacterium.</title>
        <authorList>
            <person name="Tarcisio F."/>
            <person name="Conor M."/>
            <person name="Antonella G."/>
            <person name="Elisabetta G."/>
            <person name="Giulia F.S."/>
            <person name="Sara T."/>
            <person name="Anna F."/>
            <person name="Clotilde B."/>
            <person name="Roberto B."/>
            <person name="Veronica D.S."/>
            <person name="Fabio R."/>
            <person name="Monica P."/>
            <person name="Olivier J."/>
            <person name="Enrico T."/>
            <person name="Nicola S."/>
        </authorList>
    </citation>
    <scope>NUCLEOTIDE SEQUENCE [LARGE SCALE GENOMIC DNA]</scope>
    <source>
        <strain evidence="2 3">DSM 44339</strain>
    </source>
</reference>
<dbReference type="OrthoDB" id="4763905at2"/>
<evidence type="ECO:0000313" key="2">
    <source>
        <dbReference type="EMBL" id="ORV36847.1"/>
    </source>
</evidence>
<keyword evidence="1" id="KW-1133">Transmembrane helix</keyword>
<dbReference type="RefSeq" id="WP_085192551.1">
    <property type="nucleotide sequence ID" value="NZ_AP022605.1"/>
</dbReference>
<feature type="transmembrane region" description="Helical" evidence="1">
    <location>
        <begin position="21"/>
        <end position="41"/>
    </location>
</feature>
<gene>
    <name evidence="2" type="ORF">AWC01_17175</name>
</gene>
<dbReference type="AlphaFoldDB" id="A0A1X1SYZ4"/>
<organism evidence="2 3">
    <name type="scientific">Mycolicibacterium doricum</name>
    <dbReference type="NCBI Taxonomy" id="126673"/>
    <lineage>
        <taxon>Bacteria</taxon>
        <taxon>Bacillati</taxon>
        <taxon>Actinomycetota</taxon>
        <taxon>Actinomycetes</taxon>
        <taxon>Mycobacteriales</taxon>
        <taxon>Mycobacteriaceae</taxon>
        <taxon>Mycolicibacterium</taxon>
    </lineage>
</organism>
<name>A0A1X1SYZ4_9MYCO</name>
<sequence>MDLGVVTSRVPQPLASSYGPVTFVAALVNILFVETAAVWYFLPWFALAIFVLPFVLIDLAIAAVLRSRPGVAGQVGRGMLIGLVAAPVALAVFLPGFLLVQAAGLV</sequence>
<evidence type="ECO:0000313" key="3">
    <source>
        <dbReference type="Proteomes" id="UP000193564"/>
    </source>
</evidence>
<proteinExistence type="predicted"/>
<keyword evidence="1" id="KW-0812">Transmembrane</keyword>
<dbReference type="Proteomes" id="UP000193564">
    <property type="component" value="Unassembled WGS sequence"/>
</dbReference>